<evidence type="ECO:0000256" key="1">
    <source>
        <dbReference type="SAM" id="MobiDB-lite"/>
    </source>
</evidence>
<evidence type="ECO:0008006" key="4">
    <source>
        <dbReference type="Google" id="ProtNLM"/>
    </source>
</evidence>
<protein>
    <recommendedName>
        <fullName evidence="4">Stress-induced protein</fullName>
    </recommendedName>
</protein>
<proteinExistence type="predicted"/>
<reference evidence="3" key="1">
    <citation type="journal article" date="2019" name="Int. J. Syst. Evol. Microbiol.">
        <title>The Global Catalogue of Microorganisms (GCM) 10K type strain sequencing project: providing services to taxonomists for standard genome sequencing and annotation.</title>
        <authorList>
            <consortium name="The Broad Institute Genomics Platform"/>
            <consortium name="The Broad Institute Genome Sequencing Center for Infectious Disease"/>
            <person name="Wu L."/>
            <person name="Ma J."/>
        </authorList>
    </citation>
    <scope>NUCLEOTIDE SEQUENCE [LARGE SCALE GENOMIC DNA]</scope>
    <source>
        <strain evidence="3">JCM 6921</strain>
    </source>
</reference>
<feature type="compositionally biased region" description="Basic and acidic residues" evidence="1">
    <location>
        <begin position="43"/>
        <end position="54"/>
    </location>
</feature>
<name>A0ABP5W3V2_9ACTN</name>
<gene>
    <name evidence="2" type="ORF">GCM10010420_53380</name>
</gene>
<keyword evidence="3" id="KW-1185">Reference proteome</keyword>
<dbReference type="EMBL" id="BAAATJ010000037">
    <property type="protein sequence ID" value="GAA2416499.1"/>
    <property type="molecule type" value="Genomic_DNA"/>
</dbReference>
<dbReference type="Pfam" id="PF10685">
    <property type="entry name" value="KGG"/>
    <property type="match status" value="1"/>
</dbReference>
<sequence length="65" mass="6888">MRGQGRMSASRPGARVRVRRQRDVSGRAVMAAADNPNDSGNFADDRERAAETGRKGGQASGGSNR</sequence>
<organism evidence="2 3">
    <name type="scientific">Streptomyces glaucosporus</name>
    <dbReference type="NCBI Taxonomy" id="284044"/>
    <lineage>
        <taxon>Bacteria</taxon>
        <taxon>Bacillati</taxon>
        <taxon>Actinomycetota</taxon>
        <taxon>Actinomycetes</taxon>
        <taxon>Kitasatosporales</taxon>
        <taxon>Streptomycetaceae</taxon>
        <taxon>Streptomyces</taxon>
    </lineage>
</organism>
<comment type="caution">
    <text evidence="2">The sequence shown here is derived from an EMBL/GenBank/DDBJ whole genome shotgun (WGS) entry which is preliminary data.</text>
</comment>
<dbReference type="Proteomes" id="UP001500058">
    <property type="component" value="Unassembled WGS sequence"/>
</dbReference>
<evidence type="ECO:0000313" key="2">
    <source>
        <dbReference type="EMBL" id="GAA2416499.1"/>
    </source>
</evidence>
<accession>A0ABP5W3V2</accession>
<feature type="compositionally biased region" description="Gly residues" evidence="1">
    <location>
        <begin position="55"/>
        <end position="65"/>
    </location>
</feature>
<evidence type="ECO:0000313" key="3">
    <source>
        <dbReference type="Proteomes" id="UP001500058"/>
    </source>
</evidence>
<feature type="region of interest" description="Disordered" evidence="1">
    <location>
        <begin position="1"/>
        <end position="65"/>
    </location>
</feature>
<dbReference type="InterPro" id="IPR019626">
    <property type="entry name" value="Stress-induced_KGG_rpt"/>
</dbReference>